<feature type="domain" description="GGDEF" evidence="2">
    <location>
        <begin position="79"/>
        <end position="214"/>
    </location>
</feature>
<dbReference type="CDD" id="cd01949">
    <property type="entry name" value="GGDEF"/>
    <property type="match status" value="1"/>
</dbReference>
<evidence type="ECO:0000259" key="2">
    <source>
        <dbReference type="PROSITE" id="PS50887"/>
    </source>
</evidence>
<keyword evidence="1" id="KW-0175">Coiled coil</keyword>
<dbReference type="FunFam" id="3.30.70.270:FF:000001">
    <property type="entry name" value="Diguanylate cyclase domain protein"/>
    <property type="match status" value="1"/>
</dbReference>
<dbReference type="GO" id="GO:0052621">
    <property type="term" value="F:diguanylate cyclase activity"/>
    <property type="evidence" value="ECO:0007669"/>
    <property type="project" value="TreeGrafter"/>
</dbReference>
<gene>
    <name evidence="3" type="ORF">MNBD_GAMMA19-2350</name>
</gene>
<dbReference type="SMART" id="SM00267">
    <property type="entry name" value="GGDEF"/>
    <property type="match status" value="1"/>
</dbReference>
<dbReference type="GO" id="GO:0005886">
    <property type="term" value="C:plasma membrane"/>
    <property type="evidence" value="ECO:0007669"/>
    <property type="project" value="TreeGrafter"/>
</dbReference>
<accession>A0A3B1AIB8</accession>
<dbReference type="Pfam" id="PF00990">
    <property type="entry name" value="GGDEF"/>
    <property type="match status" value="1"/>
</dbReference>
<sequence>SGAVDIITHLIDETLRMQAASRSLQEELAKTNEDLSSLRTEFKRVRQESMVDPLTGIQNRRAFDTSLAEAREHAKASNQALCLLLVDIDHFKKVNDTYGHVVGDAVLKQVANAINDVVRGGDVLARYGGEEFVLLLPNTPMEGAERVADNICNQVRNQKMDNGHVGKDVGRVTVSVGVALFSSNETTEQFVVRADTALYRAKESGRNRVCTSEMK</sequence>
<feature type="coiled-coil region" evidence="1">
    <location>
        <begin position="21"/>
        <end position="48"/>
    </location>
</feature>
<dbReference type="PANTHER" id="PTHR45138">
    <property type="entry name" value="REGULATORY COMPONENTS OF SENSORY TRANSDUCTION SYSTEM"/>
    <property type="match status" value="1"/>
</dbReference>
<dbReference type="Gene3D" id="3.30.70.270">
    <property type="match status" value="1"/>
</dbReference>
<reference evidence="3" key="1">
    <citation type="submission" date="2018-06" db="EMBL/GenBank/DDBJ databases">
        <authorList>
            <person name="Zhirakovskaya E."/>
        </authorList>
    </citation>
    <scope>NUCLEOTIDE SEQUENCE</scope>
</reference>
<dbReference type="SUPFAM" id="SSF55073">
    <property type="entry name" value="Nucleotide cyclase"/>
    <property type="match status" value="1"/>
</dbReference>
<dbReference type="AlphaFoldDB" id="A0A3B1AIB8"/>
<dbReference type="PROSITE" id="PS50887">
    <property type="entry name" value="GGDEF"/>
    <property type="match status" value="1"/>
</dbReference>
<feature type="non-terminal residue" evidence="3">
    <location>
        <position position="1"/>
    </location>
</feature>
<dbReference type="NCBIfam" id="TIGR00254">
    <property type="entry name" value="GGDEF"/>
    <property type="match status" value="1"/>
</dbReference>
<dbReference type="InterPro" id="IPR043128">
    <property type="entry name" value="Rev_trsase/Diguanyl_cyclase"/>
</dbReference>
<dbReference type="InterPro" id="IPR050469">
    <property type="entry name" value="Diguanylate_Cyclase"/>
</dbReference>
<dbReference type="InterPro" id="IPR000160">
    <property type="entry name" value="GGDEF_dom"/>
</dbReference>
<dbReference type="PANTHER" id="PTHR45138:SF9">
    <property type="entry name" value="DIGUANYLATE CYCLASE DGCM-RELATED"/>
    <property type="match status" value="1"/>
</dbReference>
<name>A0A3B1AIB8_9ZZZZ</name>
<dbReference type="InterPro" id="IPR029787">
    <property type="entry name" value="Nucleotide_cyclase"/>
</dbReference>
<dbReference type="GO" id="GO:0043709">
    <property type="term" value="P:cell adhesion involved in single-species biofilm formation"/>
    <property type="evidence" value="ECO:0007669"/>
    <property type="project" value="TreeGrafter"/>
</dbReference>
<organism evidence="3">
    <name type="scientific">hydrothermal vent metagenome</name>
    <dbReference type="NCBI Taxonomy" id="652676"/>
    <lineage>
        <taxon>unclassified sequences</taxon>
        <taxon>metagenomes</taxon>
        <taxon>ecological metagenomes</taxon>
    </lineage>
</organism>
<evidence type="ECO:0000313" key="3">
    <source>
        <dbReference type="EMBL" id="VAX05649.1"/>
    </source>
</evidence>
<dbReference type="EMBL" id="UOFV01000544">
    <property type="protein sequence ID" value="VAX05649.1"/>
    <property type="molecule type" value="Genomic_DNA"/>
</dbReference>
<protein>
    <submittedName>
        <fullName evidence="3">Diguanylate cyclase (GGDEF domain)</fullName>
    </submittedName>
</protein>
<proteinExistence type="predicted"/>
<dbReference type="GO" id="GO:1902201">
    <property type="term" value="P:negative regulation of bacterial-type flagellum-dependent cell motility"/>
    <property type="evidence" value="ECO:0007669"/>
    <property type="project" value="TreeGrafter"/>
</dbReference>
<evidence type="ECO:0000256" key="1">
    <source>
        <dbReference type="SAM" id="Coils"/>
    </source>
</evidence>